<dbReference type="Pfam" id="PF03928">
    <property type="entry name" value="HbpS-like"/>
    <property type="match status" value="1"/>
</dbReference>
<dbReference type="RefSeq" id="WP_234518502.1">
    <property type="nucleotide sequence ID" value="NZ_BAAAUF010000064.1"/>
</dbReference>
<keyword evidence="4" id="KW-1185">Reference proteome</keyword>
<reference evidence="4" key="1">
    <citation type="journal article" date="2019" name="Int. J. Syst. Evol. Microbiol.">
        <title>The Global Catalogue of Microorganisms (GCM) 10K type strain sequencing project: providing services to taxonomists for standard genome sequencing and annotation.</title>
        <authorList>
            <consortium name="The Broad Institute Genomics Platform"/>
            <consortium name="The Broad Institute Genome Sequencing Center for Infectious Disease"/>
            <person name="Wu L."/>
            <person name="Ma J."/>
        </authorList>
    </citation>
    <scope>NUCLEOTIDE SEQUENCE [LARGE SCALE GENOMIC DNA]</scope>
    <source>
        <strain evidence="4">JCM 9091</strain>
    </source>
</reference>
<dbReference type="InterPro" id="IPR010371">
    <property type="entry name" value="YBR137W-like"/>
</dbReference>
<dbReference type="InterPro" id="IPR005624">
    <property type="entry name" value="PduO/GlcC-like"/>
</dbReference>
<dbReference type="Proteomes" id="UP001501532">
    <property type="component" value="Unassembled WGS sequence"/>
</dbReference>
<evidence type="ECO:0000256" key="2">
    <source>
        <dbReference type="SAM" id="MobiDB-lite"/>
    </source>
</evidence>
<dbReference type="PIRSF" id="PIRSF008757">
    <property type="entry name" value="UCP008757"/>
    <property type="match status" value="1"/>
</dbReference>
<dbReference type="HAMAP" id="MF_00761">
    <property type="entry name" value="UPF0303"/>
    <property type="match status" value="1"/>
</dbReference>
<comment type="caution">
    <text evidence="3">The sequence shown here is derived from an EMBL/GenBank/DDBJ whole genome shotgun (WGS) entry which is preliminary data.</text>
</comment>
<evidence type="ECO:0000313" key="4">
    <source>
        <dbReference type="Proteomes" id="UP001501532"/>
    </source>
</evidence>
<dbReference type="SUPFAM" id="SSF143744">
    <property type="entry name" value="GlcG-like"/>
    <property type="match status" value="1"/>
</dbReference>
<name>A0ABP6LZS7_9ACTN</name>
<organism evidence="3 4">
    <name type="scientific">Streptomyces glomeratus</name>
    <dbReference type="NCBI Taxonomy" id="284452"/>
    <lineage>
        <taxon>Bacteria</taxon>
        <taxon>Bacillati</taxon>
        <taxon>Actinomycetota</taxon>
        <taxon>Actinomycetes</taxon>
        <taxon>Kitasatosporales</taxon>
        <taxon>Streptomycetaceae</taxon>
        <taxon>Streptomyces</taxon>
    </lineage>
</organism>
<dbReference type="InterPro" id="IPR038084">
    <property type="entry name" value="PduO/GlcC-like_sf"/>
</dbReference>
<dbReference type="EMBL" id="BAAAUF010000064">
    <property type="protein sequence ID" value="GAA3069270.1"/>
    <property type="molecule type" value="Genomic_DNA"/>
</dbReference>
<accession>A0ABP6LZS7</accession>
<dbReference type="NCBIfam" id="NF002696">
    <property type="entry name" value="PRK02487.1-5"/>
    <property type="match status" value="1"/>
</dbReference>
<comment type="similarity">
    <text evidence="1">Belongs to the UPF0303 family.</text>
</comment>
<evidence type="ECO:0000256" key="1">
    <source>
        <dbReference type="HAMAP-Rule" id="MF_00761"/>
    </source>
</evidence>
<gene>
    <name evidence="3" type="ORF">GCM10010448_60550</name>
</gene>
<protein>
    <recommendedName>
        <fullName evidence="1">UPF0303 protein GCM10010448_60550</fullName>
    </recommendedName>
</protein>
<feature type="region of interest" description="Disordered" evidence="2">
    <location>
        <begin position="158"/>
        <end position="177"/>
    </location>
</feature>
<dbReference type="PANTHER" id="PTHR28255">
    <property type="match status" value="1"/>
</dbReference>
<dbReference type="Gene3D" id="3.30.450.150">
    <property type="entry name" value="Haem-degrading domain"/>
    <property type="match status" value="1"/>
</dbReference>
<sequence>MTTTAPGIPELEAQERRLTLPHFSYDDAWALGTLLVELARARSAPVAIDIRRGGQQLFHAALPGSTPDNDAWIDRKRRVVERYGCSSLLVGTRFRAKGTTFEESSRLDPDVYAAHGGAFPIAVEGAGVIGTVVVSGLPQLEDHALVVEALERFTEARQGRTGNCASGQGRPAAAELP</sequence>
<evidence type="ECO:0000313" key="3">
    <source>
        <dbReference type="EMBL" id="GAA3069270.1"/>
    </source>
</evidence>
<proteinExistence type="inferred from homology"/>
<dbReference type="PANTHER" id="PTHR28255:SF1">
    <property type="entry name" value="UPF0303 PROTEIN YBR137W"/>
    <property type="match status" value="1"/>
</dbReference>